<name>A0A2I6S6Q4_9RHOO</name>
<feature type="transmembrane region" description="Helical" evidence="1">
    <location>
        <begin position="94"/>
        <end position="113"/>
    </location>
</feature>
<evidence type="ECO:0000256" key="1">
    <source>
        <dbReference type="SAM" id="Phobius"/>
    </source>
</evidence>
<keyword evidence="1" id="KW-1133">Transmembrane helix</keyword>
<feature type="domain" description="VanZ-like" evidence="2">
    <location>
        <begin position="40"/>
        <end position="107"/>
    </location>
</feature>
<dbReference type="Proteomes" id="UP000242205">
    <property type="component" value="Chromosome"/>
</dbReference>
<feature type="transmembrane region" description="Helical" evidence="1">
    <location>
        <begin position="40"/>
        <end position="58"/>
    </location>
</feature>
<dbReference type="NCBIfam" id="NF037970">
    <property type="entry name" value="vanZ_1"/>
    <property type="match status" value="1"/>
</dbReference>
<keyword evidence="1" id="KW-0812">Transmembrane</keyword>
<protein>
    <recommendedName>
        <fullName evidence="2">VanZ-like domain-containing protein</fullName>
    </recommendedName>
</protein>
<evidence type="ECO:0000259" key="2">
    <source>
        <dbReference type="Pfam" id="PF04892"/>
    </source>
</evidence>
<organism evidence="3 4">
    <name type="scientific">Pseudazoarcus pumilus</name>
    <dbReference type="NCBI Taxonomy" id="2067960"/>
    <lineage>
        <taxon>Bacteria</taxon>
        <taxon>Pseudomonadati</taxon>
        <taxon>Pseudomonadota</taxon>
        <taxon>Betaproteobacteria</taxon>
        <taxon>Rhodocyclales</taxon>
        <taxon>Zoogloeaceae</taxon>
        <taxon>Pseudazoarcus</taxon>
    </lineage>
</organism>
<dbReference type="EMBL" id="CP025682">
    <property type="protein sequence ID" value="AUN94932.1"/>
    <property type="molecule type" value="Genomic_DNA"/>
</dbReference>
<dbReference type="PANTHER" id="PTHR28008">
    <property type="entry name" value="DOMAIN PROTEIN, PUTATIVE (AFU_ORTHOLOGUE AFUA_3G10980)-RELATED"/>
    <property type="match status" value="1"/>
</dbReference>
<dbReference type="PANTHER" id="PTHR28008:SF1">
    <property type="entry name" value="DOMAIN PROTEIN, PUTATIVE (AFU_ORTHOLOGUE AFUA_3G10980)-RELATED"/>
    <property type="match status" value="1"/>
</dbReference>
<keyword evidence="4" id="KW-1185">Reference proteome</keyword>
<dbReference type="OrthoDB" id="5568182at2"/>
<dbReference type="InterPro" id="IPR006976">
    <property type="entry name" value="VanZ-like"/>
</dbReference>
<reference evidence="3 4" key="1">
    <citation type="submission" date="2018-01" db="EMBL/GenBank/DDBJ databases">
        <authorList>
            <person name="Fu G.-Y."/>
        </authorList>
    </citation>
    <scope>NUCLEOTIDE SEQUENCE [LARGE SCALE GENOMIC DNA]</scope>
    <source>
        <strain evidence="3 4">SY39</strain>
    </source>
</reference>
<gene>
    <name evidence="3" type="ORF">C0099_08285</name>
</gene>
<dbReference type="Pfam" id="PF04892">
    <property type="entry name" value="VanZ"/>
    <property type="match status" value="1"/>
</dbReference>
<dbReference type="KEGG" id="atw:C0099_08285"/>
<proteinExistence type="predicted"/>
<evidence type="ECO:0000313" key="4">
    <source>
        <dbReference type="Proteomes" id="UP000242205"/>
    </source>
</evidence>
<keyword evidence="1" id="KW-0472">Membrane</keyword>
<evidence type="ECO:0000313" key="3">
    <source>
        <dbReference type="EMBL" id="AUN94932.1"/>
    </source>
</evidence>
<sequence>MSVPLRRFVTVLFVLALVAGFVVAMLPPPEGVSLAAGRDKLFHFAAFAGFALFGFTVWPTRVPKVLALLLVYGLLIEIAQSATGHRSGDPLDWLADAAGVFAAFLLRTMWLRLRASTA</sequence>
<dbReference type="RefSeq" id="WP_102246998.1">
    <property type="nucleotide sequence ID" value="NZ_CP025682.1"/>
</dbReference>
<dbReference type="AlphaFoldDB" id="A0A2I6S6Q4"/>
<accession>A0A2I6S6Q4</accession>
<feature type="transmembrane region" description="Helical" evidence="1">
    <location>
        <begin position="65"/>
        <end position="82"/>
    </location>
</feature>